<sequence length="347" mass="37996">MELGISMFGDLSYDAAAKSFQSPRSRLQDMLEEIKLADEVGLDVFGIGEHHRPDFAVSSPEIILAAAASVTKNIKLTSSVTVLSSADPVRVYQNFSTVDLLSNGRAEITVGRGSFIESFPLFGYNLNDYNGLFSEKLELLKEINETDVISWKGKYRAALDKQEVLPRPVNGNLEIWIAVGGTPQSVVRAARLGFPLIIAIIGGRPAQFQPFFELYKTEYLNAGHDIAKMQLATHSHGLLGANGDALADRYFPNYAAQMDRVGSSRGWAPYTREQFEGGRSSEGALFVGDPSEVTDKILQHQEMFGLTRFLLHTDVGAPAHADLMKSIEIFGEKVAPAVRKALKVQAS</sequence>
<dbReference type="SUPFAM" id="SSF51679">
    <property type="entry name" value="Bacterial luciferase-like"/>
    <property type="match status" value="1"/>
</dbReference>
<dbReference type="InterPro" id="IPR022290">
    <property type="entry name" value="LLM_Atu2307-like"/>
</dbReference>
<keyword evidence="5" id="KW-1185">Reference proteome</keyword>
<dbReference type="AlphaFoldDB" id="A0A9E8SN31"/>
<reference evidence="4" key="1">
    <citation type="submission" date="2022-11" db="EMBL/GenBank/DDBJ databases">
        <title>Dyadobacter pollutisoli sp. nov., isolated from plastic dumped soil.</title>
        <authorList>
            <person name="Kim J.M."/>
            <person name="Kim K.R."/>
            <person name="Lee J.K."/>
            <person name="Hao L."/>
            <person name="Jeon C.O."/>
        </authorList>
    </citation>
    <scope>NUCLEOTIDE SEQUENCE</scope>
    <source>
        <strain evidence="4">U1</strain>
    </source>
</reference>
<feature type="domain" description="Luciferase-like" evidence="3">
    <location>
        <begin position="1"/>
        <end position="302"/>
    </location>
</feature>
<dbReference type="KEGG" id="dpf:ON006_08520"/>
<evidence type="ECO:0000256" key="2">
    <source>
        <dbReference type="ARBA" id="ARBA00023033"/>
    </source>
</evidence>
<proteinExistence type="predicted"/>
<evidence type="ECO:0000313" key="5">
    <source>
        <dbReference type="Proteomes" id="UP001164653"/>
    </source>
</evidence>
<dbReference type="RefSeq" id="WP_244819651.1">
    <property type="nucleotide sequence ID" value="NZ_CP112998.1"/>
</dbReference>
<dbReference type="GO" id="GO:0004497">
    <property type="term" value="F:monooxygenase activity"/>
    <property type="evidence" value="ECO:0007669"/>
    <property type="project" value="UniProtKB-KW"/>
</dbReference>
<dbReference type="GO" id="GO:0016705">
    <property type="term" value="F:oxidoreductase activity, acting on paired donors, with incorporation or reduction of molecular oxygen"/>
    <property type="evidence" value="ECO:0007669"/>
    <property type="project" value="InterPro"/>
</dbReference>
<dbReference type="InterPro" id="IPR011251">
    <property type="entry name" value="Luciferase-like_dom"/>
</dbReference>
<dbReference type="InterPro" id="IPR036661">
    <property type="entry name" value="Luciferase-like_sf"/>
</dbReference>
<evidence type="ECO:0000259" key="3">
    <source>
        <dbReference type="Pfam" id="PF00296"/>
    </source>
</evidence>
<accession>A0A9E8SN31</accession>
<dbReference type="EMBL" id="CP112998">
    <property type="protein sequence ID" value="WAC15420.1"/>
    <property type="molecule type" value="Genomic_DNA"/>
</dbReference>
<keyword evidence="1" id="KW-0560">Oxidoreductase</keyword>
<gene>
    <name evidence="4" type="ORF">ON006_08520</name>
</gene>
<organism evidence="4 5">
    <name type="scientific">Dyadobacter pollutisoli</name>
    <dbReference type="NCBI Taxonomy" id="2910158"/>
    <lineage>
        <taxon>Bacteria</taxon>
        <taxon>Pseudomonadati</taxon>
        <taxon>Bacteroidota</taxon>
        <taxon>Cytophagia</taxon>
        <taxon>Cytophagales</taxon>
        <taxon>Spirosomataceae</taxon>
        <taxon>Dyadobacter</taxon>
    </lineage>
</organism>
<dbReference type="PANTHER" id="PTHR30137">
    <property type="entry name" value="LUCIFERASE-LIKE MONOOXYGENASE"/>
    <property type="match status" value="1"/>
</dbReference>
<dbReference type="Proteomes" id="UP001164653">
    <property type="component" value="Chromosome"/>
</dbReference>
<dbReference type="PANTHER" id="PTHR30137:SF8">
    <property type="entry name" value="BLR5498 PROTEIN"/>
    <property type="match status" value="1"/>
</dbReference>
<dbReference type="InterPro" id="IPR050766">
    <property type="entry name" value="Bact_Lucif_Oxidored"/>
</dbReference>
<protein>
    <submittedName>
        <fullName evidence="4">LLM class flavin-dependent oxidoreductase</fullName>
    </submittedName>
</protein>
<dbReference type="Gene3D" id="3.20.20.30">
    <property type="entry name" value="Luciferase-like domain"/>
    <property type="match status" value="1"/>
</dbReference>
<dbReference type="NCBIfam" id="TIGR03858">
    <property type="entry name" value="LLM_2I7G"/>
    <property type="match status" value="1"/>
</dbReference>
<keyword evidence="2" id="KW-0503">Monooxygenase</keyword>
<dbReference type="Pfam" id="PF00296">
    <property type="entry name" value="Bac_luciferase"/>
    <property type="match status" value="1"/>
</dbReference>
<evidence type="ECO:0000313" key="4">
    <source>
        <dbReference type="EMBL" id="WAC15420.1"/>
    </source>
</evidence>
<evidence type="ECO:0000256" key="1">
    <source>
        <dbReference type="ARBA" id="ARBA00023002"/>
    </source>
</evidence>
<name>A0A9E8SN31_9BACT</name>
<dbReference type="GO" id="GO:0005829">
    <property type="term" value="C:cytosol"/>
    <property type="evidence" value="ECO:0007669"/>
    <property type="project" value="TreeGrafter"/>
</dbReference>